<accession>A0A9P4PAR1</accession>
<evidence type="ECO:0000256" key="1">
    <source>
        <dbReference type="SAM" id="MobiDB-lite"/>
    </source>
</evidence>
<feature type="compositionally biased region" description="Polar residues" evidence="1">
    <location>
        <begin position="391"/>
        <end position="400"/>
    </location>
</feature>
<sequence>MAYRKYSGTHGYGAYTAEDADLADQEFNDERLQKAIQYLKTEGSGDAIDLYLTRVQTIDEHILRQFPAQGRSFDHRLYQHLRDLVREVQDDVQAVDDEESLLDYNSESSVEALFKDAEDDSDIEIISEVPAVARSSTPRSIIKTKKTLDSGAPTRNKEQIRLASTSCDDDVREKRFLYGGPNNDPEVWHKKSAPLLHIGESPYMERWESIKINRDLAKARGKSPDKLKSPQLFNRVDMYDSGSQYKLPTGGLNNWSQSEDQYAKIQRMWFAANGWFNTGRGLGPPKAPREGQDYAPRMILPLVGDIDVKPFVKSTPRISEGQEDSDVPADEISDERVLTPSQRSPLKSGKFTRLPETNLKKFNSTREAATRRDKSSPLSPRERQILETRTALATTPTPQTRLAPGPSNGLKSDKRKPGRPAKKPQEPSYHPIDSNTSASDEDLNELFGIESAERKRARPANKPKDPSYRPPRRVSQDEDSPITPGHATTIGEELHELLGTESTKRKRARPASKPKDPSYRLPRRVSQDADSPITPDRPALEAELNELTGSGPAKTKRVRPHKDLNDPDWTPDQSPITPTKRKRDETLYPTPSSKRTKVARKMQTPSSLSSSMHVEFAGETPTPARKAVPSRKATPTKSAIKKSKRVSAEDRELANTETLERRGKTMSKREFKPERLRSRDKTKG</sequence>
<gene>
    <name evidence="2" type="ORF">P171DRAFT_103822</name>
</gene>
<organism evidence="2 3">
    <name type="scientific">Karstenula rhodostoma CBS 690.94</name>
    <dbReference type="NCBI Taxonomy" id="1392251"/>
    <lineage>
        <taxon>Eukaryota</taxon>
        <taxon>Fungi</taxon>
        <taxon>Dikarya</taxon>
        <taxon>Ascomycota</taxon>
        <taxon>Pezizomycotina</taxon>
        <taxon>Dothideomycetes</taxon>
        <taxon>Pleosporomycetidae</taxon>
        <taxon>Pleosporales</taxon>
        <taxon>Massarineae</taxon>
        <taxon>Didymosphaeriaceae</taxon>
        <taxon>Karstenula</taxon>
    </lineage>
</organism>
<feature type="compositionally biased region" description="Polar residues" evidence="1">
    <location>
        <begin position="603"/>
        <end position="612"/>
    </location>
</feature>
<name>A0A9P4PAR1_9PLEO</name>
<protein>
    <submittedName>
        <fullName evidence="2">Uncharacterized protein</fullName>
    </submittedName>
</protein>
<dbReference type="AlphaFoldDB" id="A0A9P4PAR1"/>
<feature type="compositionally biased region" description="Acidic residues" evidence="1">
    <location>
        <begin position="321"/>
        <end position="333"/>
    </location>
</feature>
<dbReference type="Proteomes" id="UP000799764">
    <property type="component" value="Unassembled WGS sequence"/>
</dbReference>
<dbReference type="EMBL" id="MU001507">
    <property type="protein sequence ID" value="KAF2440596.1"/>
    <property type="molecule type" value="Genomic_DNA"/>
</dbReference>
<dbReference type="OrthoDB" id="3779124at2759"/>
<keyword evidence="3" id="KW-1185">Reference proteome</keyword>
<reference evidence="2" key="1">
    <citation type="journal article" date="2020" name="Stud. Mycol.">
        <title>101 Dothideomycetes genomes: a test case for predicting lifestyles and emergence of pathogens.</title>
        <authorList>
            <person name="Haridas S."/>
            <person name="Albert R."/>
            <person name="Binder M."/>
            <person name="Bloem J."/>
            <person name="Labutti K."/>
            <person name="Salamov A."/>
            <person name="Andreopoulos B."/>
            <person name="Baker S."/>
            <person name="Barry K."/>
            <person name="Bills G."/>
            <person name="Bluhm B."/>
            <person name="Cannon C."/>
            <person name="Castanera R."/>
            <person name="Culley D."/>
            <person name="Daum C."/>
            <person name="Ezra D."/>
            <person name="Gonzalez J."/>
            <person name="Henrissat B."/>
            <person name="Kuo A."/>
            <person name="Liang C."/>
            <person name="Lipzen A."/>
            <person name="Lutzoni F."/>
            <person name="Magnuson J."/>
            <person name="Mondo S."/>
            <person name="Nolan M."/>
            <person name="Ohm R."/>
            <person name="Pangilinan J."/>
            <person name="Park H.-J."/>
            <person name="Ramirez L."/>
            <person name="Alfaro M."/>
            <person name="Sun H."/>
            <person name="Tritt A."/>
            <person name="Yoshinaga Y."/>
            <person name="Zwiers L.-H."/>
            <person name="Turgeon B."/>
            <person name="Goodwin S."/>
            <person name="Spatafora J."/>
            <person name="Crous P."/>
            <person name="Grigoriev I."/>
        </authorList>
    </citation>
    <scope>NUCLEOTIDE SEQUENCE</scope>
    <source>
        <strain evidence="2">CBS 690.94</strain>
    </source>
</reference>
<feature type="compositionally biased region" description="Basic residues" evidence="1">
    <location>
        <begin position="413"/>
        <end position="422"/>
    </location>
</feature>
<evidence type="ECO:0000313" key="2">
    <source>
        <dbReference type="EMBL" id="KAF2440596.1"/>
    </source>
</evidence>
<feature type="region of interest" description="Disordered" evidence="1">
    <location>
        <begin position="313"/>
        <end position="684"/>
    </location>
</feature>
<feature type="compositionally biased region" description="Basic and acidic residues" evidence="1">
    <location>
        <begin position="368"/>
        <end position="386"/>
    </location>
</feature>
<feature type="compositionally biased region" description="Basic and acidic residues" evidence="1">
    <location>
        <begin position="646"/>
        <end position="684"/>
    </location>
</feature>
<proteinExistence type="predicted"/>
<evidence type="ECO:0000313" key="3">
    <source>
        <dbReference type="Proteomes" id="UP000799764"/>
    </source>
</evidence>
<comment type="caution">
    <text evidence="2">The sequence shown here is derived from an EMBL/GenBank/DDBJ whole genome shotgun (WGS) entry which is preliminary data.</text>
</comment>